<dbReference type="PROSITE" id="PS00670">
    <property type="entry name" value="D_2_HYDROXYACID_DH_2"/>
    <property type="match status" value="1"/>
</dbReference>
<dbReference type="PANTHER" id="PTHR43761:SF1">
    <property type="entry name" value="D-ISOMER SPECIFIC 2-HYDROXYACID DEHYDROGENASE CATALYTIC DOMAIN-CONTAINING PROTEIN-RELATED"/>
    <property type="match status" value="1"/>
</dbReference>
<dbReference type="RefSeq" id="WP_285806085.1">
    <property type="nucleotide sequence ID" value="NZ_CP120863.1"/>
</dbReference>
<sequence>MHEPSLEAFGPEFDVCYDPTLVDDTERLHKELAQADALIVRNRTQVDLALLSAAPDLRVVGRLGVGLENIDLEACAEKDVSVKPATGANTQSVVEYVIGTMLVLRRGVFSSSPDILTGDWPRSTLGTGSEIHGLTLGLLGFGAIAQAVSQAARALGMKIAAFDPILPEADPARANVHSCDLDELLAISDILSLHVPLTQSTAGLLGADALARMKTGALLINTARGGIVDEPALASALKQGQLAGATLDVFSDEPLDANAAAIFKTCPNLILTPHIAGVTQQANIRVSQVTVENVLQVLTGRNSEARRFSK</sequence>
<dbReference type="InterPro" id="IPR036291">
    <property type="entry name" value="NAD(P)-bd_dom_sf"/>
</dbReference>
<feature type="domain" description="D-isomer specific 2-hydroxyacid dehydrogenase NAD-binding" evidence="6">
    <location>
        <begin position="99"/>
        <end position="276"/>
    </location>
</feature>
<dbReference type="SUPFAM" id="SSF52283">
    <property type="entry name" value="Formate/glycerate dehydrogenase catalytic domain-like"/>
    <property type="match status" value="1"/>
</dbReference>
<evidence type="ECO:0000313" key="8">
    <source>
        <dbReference type="Proteomes" id="UP001209803"/>
    </source>
</evidence>
<dbReference type="Pfam" id="PF00389">
    <property type="entry name" value="2-Hacid_dh"/>
    <property type="match status" value="1"/>
</dbReference>
<dbReference type="Proteomes" id="UP001209803">
    <property type="component" value="Chromosome"/>
</dbReference>
<evidence type="ECO:0000256" key="3">
    <source>
        <dbReference type="ARBA" id="ARBA00023027"/>
    </source>
</evidence>
<evidence type="ECO:0000256" key="1">
    <source>
        <dbReference type="ARBA" id="ARBA00005854"/>
    </source>
</evidence>
<dbReference type="PROSITE" id="PS00671">
    <property type="entry name" value="D_2_HYDROXYACID_DH_3"/>
    <property type="match status" value="1"/>
</dbReference>
<accession>A0ABY8FB05</accession>
<feature type="domain" description="D-isomer specific 2-hydroxyacid dehydrogenase catalytic" evidence="5">
    <location>
        <begin position="12"/>
        <end position="303"/>
    </location>
</feature>
<dbReference type="Pfam" id="PF02826">
    <property type="entry name" value="2-Hacid_dh_C"/>
    <property type="match status" value="1"/>
</dbReference>
<dbReference type="SUPFAM" id="SSF51735">
    <property type="entry name" value="NAD(P)-binding Rossmann-fold domains"/>
    <property type="match status" value="1"/>
</dbReference>
<dbReference type="InterPro" id="IPR006140">
    <property type="entry name" value="D-isomer_DH_NAD-bd"/>
</dbReference>
<dbReference type="CDD" id="cd12173">
    <property type="entry name" value="PGDH_4"/>
    <property type="match status" value="1"/>
</dbReference>
<dbReference type="InterPro" id="IPR029753">
    <property type="entry name" value="D-isomer_DH_CS"/>
</dbReference>
<name>A0ABY8FB05_9HYPH</name>
<dbReference type="Gene3D" id="3.40.50.720">
    <property type="entry name" value="NAD(P)-binding Rossmann-like Domain"/>
    <property type="match status" value="2"/>
</dbReference>
<reference evidence="7 8" key="1">
    <citation type="submission" date="2023-03" db="EMBL/GenBank/DDBJ databases">
        <title>Roseibium porphyridii sp. nov. and Roseibium rhodosorbium sp. nov. isolated from marine algae, Porphyridium cruentum and Rhodosorus marinus, respectively.</title>
        <authorList>
            <person name="Lee M.W."/>
            <person name="Choi B.J."/>
            <person name="Lee J.K."/>
            <person name="Choi D.G."/>
            <person name="Baek J.H."/>
            <person name="Bayburt H."/>
            <person name="Kim J.M."/>
            <person name="Han D.M."/>
            <person name="Kim K.H."/>
            <person name="Jeon C.O."/>
        </authorList>
    </citation>
    <scope>NUCLEOTIDE SEQUENCE [LARGE SCALE GENOMIC DNA]</scope>
    <source>
        <strain evidence="7 8">KMA01</strain>
    </source>
</reference>
<gene>
    <name evidence="7" type="ORF">K1718_19540</name>
</gene>
<keyword evidence="3" id="KW-0520">NAD</keyword>
<keyword evidence="2 4" id="KW-0560">Oxidoreductase</keyword>
<evidence type="ECO:0000259" key="6">
    <source>
        <dbReference type="Pfam" id="PF02826"/>
    </source>
</evidence>
<dbReference type="InterPro" id="IPR006139">
    <property type="entry name" value="D-isomer_2_OHA_DH_cat_dom"/>
</dbReference>
<comment type="similarity">
    <text evidence="1 4">Belongs to the D-isomer specific 2-hydroxyacid dehydrogenase family.</text>
</comment>
<proteinExistence type="inferred from homology"/>
<protein>
    <submittedName>
        <fullName evidence="7">Hydroxyacid dehydrogenase</fullName>
    </submittedName>
</protein>
<keyword evidence="8" id="KW-1185">Reference proteome</keyword>
<evidence type="ECO:0000256" key="4">
    <source>
        <dbReference type="RuleBase" id="RU003719"/>
    </source>
</evidence>
<dbReference type="InterPro" id="IPR050418">
    <property type="entry name" value="D-iso_2-hydroxyacid_DH_PdxB"/>
</dbReference>
<evidence type="ECO:0000313" key="7">
    <source>
        <dbReference type="EMBL" id="WFE92521.1"/>
    </source>
</evidence>
<dbReference type="PANTHER" id="PTHR43761">
    <property type="entry name" value="D-ISOMER SPECIFIC 2-HYDROXYACID DEHYDROGENASE FAMILY PROTEIN (AFU_ORTHOLOGUE AFUA_1G13630)"/>
    <property type="match status" value="1"/>
</dbReference>
<organism evidence="7 8">
    <name type="scientific">Roseibium porphyridii</name>
    <dbReference type="NCBI Taxonomy" id="2866279"/>
    <lineage>
        <taxon>Bacteria</taxon>
        <taxon>Pseudomonadati</taxon>
        <taxon>Pseudomonadota</taxon>
        <taxon>Alphaproteobacteria</taxon>
        <taxon>Hyphomicrobiales</taxon>
        <taxon>Stappiaceae</taxon>
        <taxon>Roseibium</taxon>
    </lineage>
</organism>
<dbReference type="EMBL" id="CP120863">
    <property type="protein sequence ID" value="WFE92521.1"/>
    <property type="molecule type" value="Genomic_DNA"/>
</dbReference>
<evidence type="ECO:0000256" key="2">
    <source>
        <dbReference type="ARBA" id="ARBA00023002"/>
    </source>
</evidence>
<evidence type="ECO:0000259" key="5">
    <source>
        <dbReference type="Pfam" id="PF00389"/>
    </source>
</evidence>